<protein>
    <submittedName>
        <fullName evidence="1">DUF3037 family protein</fullName>
    </submittedName>
</protein>
<name>A0A543A6E6_9ACTN</name>
<comment type="caution">
    <text evidence="1">The sequence shown here is derived from an EMBL/GenBank/DDBJ whole genome shotgun (WGS) entry which is preliminary data.</text>
</comment>
<dbReference type="Proteomes" id="UP000320209">
    <property type="component" value="Unassembled WGS sequence"/>
</dbReference>
<evidence type="ECO:0000313" key="2">
    <source>
        <dbReference type="Proteomes" id="UP000320209"/>
    </source>
</evidence>
<gene>
    <name evidence="1" type="ORF">FB381_1988</name>
</gene>
<evidence type="ECO:0000313" key="1">
    <source>
        <dbReference type="EMBL" id="TQL68099.1"/>
    </source>
</evidence>
<keyword evidence="2" id="KW-1185">Reference proteome</keyword>
<dbReference type="EMBL" id="VFOV01000001">
    <property type="protein sequence ID" value="TQL68099.1"/>
    <property type="molecule type" value="Genomic_DNA"/>
</dbReference>
<dbReference type="Pfam" id="PF11236">
    <property type="entry name" value="DUF3037"/>
    <property type="match status" value="1"/>
</dbReference>
<proteinExistence type="predicted"/>
<dbReference type="InterPro" id="IPR021398">
    <property type="entry name" value="DUF3037"/>
</dbReference>
<dbReference type="AlphaFoldDB" id="A0A543A6E6"/>
<accession>A0A543A6E6</accession>
<dbReference type="OrthoDB" id="9803207at2"/>
<organism evidence="1 2">
    <name type="scientific">Nocardioides albertanoniae</name>
    <dbReference type="NCBI Taxonomy" id="1175486"/>
    <lineage>
        <taxon>Bacteria</taxon>
        <taxon>Bacillati</taxon>
        <taxon>Actinomycetota</taxon>
        <taxon>Actinomycetes</taxon>
        <taxon>Propionibacteriales</taxon>
        <taxon>Nocardioidaceae</taxon>
        <taxon>Nocardioides</taxon>
    </lineage>
</organism>
<reference evidence="1 2" key="1">
    <citation type="submission" date="2019-06" db="EMBL/GenBank/DDBJ databases">
        <title>Sequencing the genomes of 1000 actinobacteria strains.</title>
        <authorList>
            <person name="Klenk H.-P."/>
        </authorList>
    </citation>
    <scope>NUCLEOTIDE SEQUENCE [LARGE SCALE GENOMIC DNA]</scope>
    <source>
        <strain evidence="1 2">DSM 25218</strain>
    </source>
</reference>
<dbReference type="RefSeq" id="WP_141780130.1">
    <property type="nucleotide sequence ID" value="NZ_VFOV01000001.1"/>
</dbReference>
<sequence>MDAYQYVVLRCVPRPEREEFLNVGVVLYCPEQKFLAARWALEEARLSAFAPDLDLAHVRAGLESIDLICAGTAHAGFGAGVRATAYGIRALVDNESARFGLLKAPKSTVLQPGPVHGGVTADAAIELDRVFTHQVG</sequence>